<dbReference type="GO" id="GO:0000932">
    <property type="term" value="C:P-body"/>
    <property type="evidence" value="ECO:0007669"/>
    <property type="project" value="TreeGrafter"/>
</dbReference>
<feature type="domain" description="BTB" evidence="4">
    <location>
        <begin position="175"/>
        <end position="245"/>
    </location>
</feature>
<dbReference type="Proteomes" id="UP000515204">
    <property type="component" value="Unplaced"/>
</dbReference>
<dbReference type="Pfam" id="PF08005">
    <property type="entry name" value="PHR"/>
    <property type="match status" value="1"/>
</dbReference>
<dbReference type="Pfam" id="PF07707">
    <property type="entry name" value="BACK"/>
    <property type="match status" value="1"/>
</dbReference>
<dbReference type="AlphaFoldDB" id="A0A6P3Y8P3"/>
<dbReference type="GO" id="GO:0005829">
    <property type="term" value="C:cytosol"/>
    <property type="evidence" value="ECO:0007669"/>
    <property type="project" value="TreeGrafter"/>
</dbReference>
<evidence type="ECO:0000256" key="2">
    <source>
        <dbReference type="ARBA" id="ARBA00022490"/>
    </source>
</evidence>
<dbReference type="FunFam" id="1.25.40.420:FF:000004">
    <property type="entry name" value="BTB/POZ domain-containing protein 2"/>
    <property type="match status" value="1"/>
</dbReference>
<dbReference type="CDD" id="cd18281">
    <property type="entry name" value="BTB_POZ_BTBD1_2"/>
    <property type="match status" value="1"/>
</dbReference>
<comment type="subcellular location">
    <subcellularLocation>
        <location evidence="1">Cytoplasm</location>
    </subcellularLocation>
</comment>
<dbReference type="InterPro" id="IPR011705">
    <property type="entry name" value="BACK"/>
</dbReference>
<dbReference type="CDD" id="cd18487">
    <property type="entry name" value="BACK_BTBD1_like"/>
    <property type="match status" value="1"/>
</dbReference>
<evidence type="ECO:0000256" key="1">
    <source>
        <dbReference type="ARBA" id="ARBA00004496"/>
    </source>
</evidence>
<dbReference type="InterPro" id="IPR038648">
    <property type="entry name" value="PHR_sf"/>
</dbReference>
<dbReference type="PANTHER" id="PTHR45774">
    <property type="entry name" value="BTB/POZ DOMAIN-CONTAINING"/>
    <property type="match status" value="1"/>
</dbReference>
<evidence type="ECO:0000313" key="6">
    <source>
        <dbReference type="RefSeq" id="XP_014486743.1"/>
    </source>
</evidence>
<evidence type="ECO:0000313" key="5">
    <source>
        <dbReference type="Proteomes" id="UP000515204"/>
    </source>
</evidence>
<keyword evidence="5" id="KW-1185">Reference proteome</keyword>
<dbReference type="SMART" id="SM00875">
    <property type="entry name" value="BACK"/>
    <property type="match status" value="1"/>
</dbReference>
<dbReference type="RefSeq" id="XP_014486743.1">
    <property type="nucleotide sequence ID" value="XM_014631257.1"/>
</dbReference>
<evidence type="ECO:0000256" key="3">
    <source>
        <dbReference type="SAM" id="MobiDB-lite"/>
    </source>
</evidence>
<protein>
    <submittedName>
        <fullName evidence="6">BTB/POZ domain-containing protein 1-like</fullName>
    </submittedName>
</protein>
<feature type="compositionally biased region" description="Gly residues" evidence="3">
    <location>
        <begin position="56"/>
        <end position="65"/>
    </location>
</feature>
<dbReference type="Gene3D" id="3.30.710.10">
    <property type="entry name" value="Potassium Channel Kv1.1, Chain A"/>
    <property type="match status" value="1"/>
</dbReference>
<dbReference type="Pfam" id="PF00651">
    <property type="entry name" value="BTB"/>
    <property type="match status" value="1"/>
</dbReference>
<dbReference type="OrthoDB" id="636773at2759"/>
<dbReference type="GO" id="GO:0022008">
    <property type="term" value="P:neurogenesis"/>
    <property type="evidence" value="ECO:0007669"/>
    <property type="project" value="TreeGrafter"/>
</dbReference>
<dbReference type="InterPro" id="IPR000210">
    <property type="entry name" value="BTB/POZ_dom"/>
</dbReference>
<organism evidence="5 6">
    <name type="scientific">Dinoponera quadriceps</name>
    <name type="common">South American ant</name>
    <dbReference type="NCBI Taxonomy" id="609295"/>
    <lineage>
        <taxon>Eukaryota</taxon>
        <taxon>Metazoa</taxon>
        <taxon>Ecdysozoa</taxon>
        <taxon>Arthropoda</taxon>
        <taxon>Hexapoda</taxon>
        <taxon>Insecta</taxon>
        <taxon>Pterygota</taxon>
        <taxon>Neoptera</taxon>
        <taxon>Endopterygota</taxon>
        <taxon>Hymenoptera</taxon>
        <taxon>Apocrita</taxon>
        <taxon>Aculeata</taxon>
        <taxon>Formicoidea</taxon>
        <taxon>Formicidae</taxon>
        <taxon>Ponerinae</taxon>
        <taxon>Ponerini</taxon>
        <taxon>Dinoponera</taxon>
    </lineage>
</organism>
<feature type="compositionally biased region" description="Polar residues" evidence="3">
    <location>
        <begin position="114"/>
        <end position="127"/>
    </location>
</feature>
<dbReference type="FunFam" id="3.30.710.10:FF:000037">
    <property type="entry name" value="BTB (POZ) domain containing 1"/>
    <property type="match status" value="1"/>
</dbReference>
<feature type="compositionally biased region" description="Low complexity" evidence="3">
    <location>
        <begin position="102"/>
        <end position="113"/>
    </location>
</feature>
<gene>
    <name evidence="6" type="primary">LOC106750731</name>
</gene>
<feature type="region of interest" description="Disordered" evidence="3">
    <location>
        <begin position="25"/>
        <end position="81"/>
    </location>
</feature>
<dbReference type="Gene3D" id="1.25.40.420">
    <property type="match status" value="1"/>
</dbReference>
<dbReference type="GeneID" id="106750731"/>
<name>A0A6P3Y8P3_DINQU</name>
<sequence length="583" mass="63922">MSSTETSLNDVPNVASRLQSLRLTAQGYREPAAGGEDGDVTDNAAATSAATSAAGGSTGRDGIGDGSSSREPLRNMQTIGNVTLSRARRALNFVCDEEQPTSSSAARSEASFSNGDNRPPTNAANTSYLEGRSQNNVALENSSTHNQPAATYNWQGTKATMRERIVFLFNNEILSDVSFLVGRGAQRQRIPAHKLVLSSGSAVFDAMFNGMFATASSEIEVPDVEPAAFLAVLLFLYTDEIQIDPETVMTTLYTAKKYAVSALEKHCVDFLKNNLTSDNAFLLLTQARLFDEPQLASVCLDTIDRFTTEALNADGFTDIDIDTLMVVLERDTLRVRESKLFQAVLRWSEAECVRQQLPVTPENQRQVLGNALSLVRFPLMSKEEFTAGPAQSGLLNYSEVLSLFTYFILNPKPLVGFQTMPRCCMTGKEQTVCRFQHTESKWGYSGTSDRIRFSVDRRIFLIGYGVYGSMQKPATYEASVELIHTASGKVIATNATSLSCDGSKYTYRLMFKELAEILPNTIYTASTTFKGPFSYYGTKGLRTVMVDCDSGNGKVKFEFSNETGDNNGTSIDEGQIPELIFYT</sequence>
<dbReference type="SMART" id="SM00225">
    <property type="entry name" value="BTB"/>
    <property type="match status" value="1"/>
</dbReference>
<feature type="compositionally biased region" description="Low complexity" evidence="3">
    <location>
        <begin position="44"/>
        <end position="55"/>
    </location>
</feature>
<accession>A0A6P3Y8P3</accession>
<feature type="region of interest" description="Disordered" evidence="3">
    <location>
        <begin position="95"/>
        <end position="127"/>
    </location>
</feature>
<dbReference type="PROSITE" id="PS50097">
    <property type="entry name" value="BTB"/>
    <property type="match status" value="1"/>
</dbReference>
<dbReference type="InterPro" id="IPR011333">
    <property type="entry name" value="SKP1/BTB/POZ_sf"/>
</dbReference>
<dbReference type="InterPro" id="IPR012983">
    <property type="entry name" value="PHR"/>
</dbReference>
<dbReference type="PANTHER" id="PTHR45774:SF3">
    <property type="entry name" value="BTB (POZ) DOMAIN-CONTAINING 2B-RELATED"/>
    <property type="match status" value="1"/>
</dbReference>
<dbReference type="KEGG" id="dqu:106750731"/>
<proteinExistence type="predicted"/>
<keyword evidence="2" id="KW-0963">Cytoplasm</keyword>
<reference evidence="6" key="1">
    <citation type="submission" date="2025-08" db="UniProtKB">
        <authorList>
            <consortium name="RefSeq"/>
        </authorList>
    </citation>
    <scope>IDENTIFICATION</scope>
</reference>
<evidence type="ECO:0000259" key="4">
    <source>
        <dbReference type="PROSITE" id="PS50097"/>
    </source>
</evidence>
<dbReference type="SUPFAM" id="SSF54695">
    <property type="entry name" value="POZ domain"/>
    <property type="match status" value="1"/>
</dbReference>
<dbReference type="Gene3D" id="2.60.120.820">
    <property type="entry name" value="PHR domain"/>
    <property type="match status" value="1"/>
</dbReference>